<proteinExistence type="predicted"/>
<name>A0A4Q7PI23_9FLAO</name>
<keyword evidence="2" id="KW-1185">Reference proteome</keyword>
<protein>
    <submittedName>
        <fullName evidence="1">Uncharacterized protein</fullName>
    </submittedName>
</protein>
<evidence type="ECO:0000313" key="2">
    <source>
        <dbReference type="Proteomes" id="UP000292262"/>
    </source>
</evidence>
<reference evidence="1 2" key="1">
    <citation type="submission" date="2019-02" db="EMBL/GenBank/DDBJ databases">
        <title>Genomic Encyclopedia of Type Strains, Phase IV (KMG-IV): sequencing the most valuable type-strain genomes for metagenomic binning, comparative biology and taxonomic classification.</title>
        <authorList>
            <person name="Goeker M."/>
        </authorList>
    </citation>
    <scope>NUCLEOTIDE SEQUENCE [LARGE SCALE GENOMIC DNA]</scope>
    <source>
        <strain evidence="1 2">DSM 17196</strain>
    </source>
</reference>
<dbReference type="AlphaFoldDB" id="A0A4Q7PI23"/>
<evidence type="ECO:0000313" key="1">
    <source>
        <dbReference type="EMBL" id="RZT00244.1"/>
    </source>
</evidence>
<sequence>MLSESIKQDSRGSISTVSNPWVSDNTDGLFFKADTLRLINNKTQYDFGFCEKVNWSFYIKSKFYQVESQTCEEPASVKVSNINNQYQITLSKNKLGLILSTSNLNGLVDQYLVVSINRDHIKDEIVLKRITKNANRKYY</sequence>
<dbReference type="EMBL" id="SGXE01000001">
    <property type="protein sequence ID" value="RZT00244.1"/>
    <property type="molecule type" value="Genomic_DNA"/>
</dbReference>
<comment type="caution">
    <text evidence="1">The sequence shown here is derived from an EMBL/GenBank/DDBJ whole genome shotgun (WGS) entry which is preliminary data.</text>
</comment>
<organism evidence="1 2">
    <name type="scientific">Aquimarina brevivitae</name>
    <dbReference type="NCBI Taxonomy" id="323412"/>
    <lineage>
        <taxon>Bacteria</taxon>
        <taxon>Pseudomonadati</taxon>
        <taxon>Bacteroidota</taxon>
        <taxon>Flavobacteriia</taxon>
        <taxon>Flavobacteriales</taxon>
        <taxon>Flavobacteriaceae</taxon>
        <taxon>Aquimarina</taxon>
    </lineage>
</organism>
<dbReference type="RefSeq" id="WP_130286031.1">
    <property type="nucleotide sequence ID" value="NZ_SGXE01000001.1"/>
</dbReference>
<dbReference type="Proteomes" id="UP000292262">
    <property type="component" value="Unassembled WGS sequence"/>
</dbReference>
<gene>
    <name evidence="1" type="ORF">EV197_1480</name>
</gene>
<dbReference type="OrthoDB" id="1430940at2"/>
<accession>A0A4Q7PI23</accession>